<evidence type="ECO:0000259" key="7">
    <source>
        <dbReference type="Pfam" id="PF01568"/>
    </source>
</evidence>
<sequence>MMLMSADTRGDTVFRGIAWSAFACSANTACVDVKDGRVLRIRPLHYDEIEGGKERRPWRIKARGKTFEPGEKTLLPPLSLSYKKRVYSKNRILHPMRRVDWDPHGERNTQNRGKSKYVRISWDEATQIIADEIKRVHDEYGPLAILCQADGHGETKVVHAPHGCQAMMLDLVGGYTLQARQPDSWEGWYWGGKHIWGMEPVGMQVNQRNLYKDICEHGDAILYWGCDLETTPWGWGGEQPSRMAYFLEELGVRPFFISPDLNYAGAAHKGKPGAPVKGKWIPVLPNTDAALQLAIAYTWITEGTYYRDYVDTHTVGFDWFERYVLGGEDGVPKTPKWAEGKCGVPSYTIKALARYWAKHAVSIAHADGGGMIRSPFSAEPARLEIVLLAMQGLGRPGTGQLHLIEFGQFGFDEWNPLPRSEKYFEVPGAYHGWMETIGHQAFVPKTMVPQALMLPEGEKLRWYGHVVCTAPREDQFIPFEFPVDGAPMIHMIWSDSPSWTTCWNGGFAMQEALRSKRVETVVMQHPWFENDTLFADVVLPVSTMFEEKDIAVDNWTGQFNLMYVQDDCVDPLGESKSDWECVIEVARKLERFGGAYENLVERYTRGMDVDEWIKAGFDSAQADALMSYEEFAERKICVAPTAEGWEDDPVALAAWYDDPASQPLQTPTRKIEIYATGLAEHFPDDETRPVVPHWIEESEELKERLSCDRAVRYPFLMVTNHPRWRVHSEHDDVTWLREIRTCKVEGPDGYLYEPVWLNPVDAGRLGLVDGDVVRVYNERGSVLGGVYVNERIMPGAVYQDHGARVDPIVGGRGGLDRGGANNLICPEACGSRNTASEATNGFLVNVEKVDVAALAALHPDEFGRAYDPADGLRVSAWMVEDE</sequence>
<feature type="domain" description="Molybdopterin dinucleotide-binding" evidence="7">
    <location>
        <begin position="715"/>
        <end position="829"/>
    </location>
</feature>
<dbReference type="PANTHER" id="PTHR43742:SF10">
    <property type="entry name" value="TRIMETHYLAMINE-N-OXIDE REDUCTASE 2"/>
    <property type="match status" value="1"/>
</dbReference>
<comment type="cofactor">
    <cofactor evidence="1">
        <name>Mo-bis(molybdopterin guanine dinucleotide)</name>
        <dbReference type="ChEBI" id="CHEBI:60539"/>
    </cofactor>
</comment>
<reference evidence="9 10" key="1">
    <citation type="submission" date="2010-03" db="EMBL/GenBank/DDBJ databases">
        <title>The genome sequence of Gordonibacter pamelaeae 7-10-1-bT.</title>
        <authorList>
            <consortium name="metaHIT consortium -- http://www.metahit.eu/"/>
            <person name="Pajon A."/>
            <person name="Turner K."/>
            <person name="Parkhill J."/>
            <person name="Timmis K."/>
            <person name="Oxley A."/>
            <person name="Wurdemann D."/>
        </authorList>
    </citation>
    <scope>NUCLEOTIDE SEQUENCE [LARGE SCALE GENOMIC DNA]</scope>
    <source>
        <strain evidence="10">7-10-1-b</strain>
    </source>
</reference>
<keyword evidence="5" id="KW-0560">Oxidoreductase</keyword>
<dbReference type="BioCyc" id="GPAM657308:GPA_RS01125-MONOMER"/>
<dbReference type="InterPro" id="IPR006656">
    <property type="entry name" value="Mopterin_OxRdtase"/>
</dbReference>
<dbReference type="GO" id="GO:0030151">
    <property type="term" value="F:molybdenum ion binding"/>
    <property type="evidence" value="ECO:0007669"/>
    <property type="project" value="TreeGrafter"/>
</dbReference>
<feature type="domain" description="Pyrogallol hydroxytransferase large subunit-like N-terminal" evidence="8">
    <location>
        <begin position="31"/>
        <end position="83"/>
    </location>
</feature>
<comment type="similarity">
    <text evidence="2">Belongs to the prokaryotic molybdopterin-containing oxidoreductase family.</text>
</comment>
<evidence type="ECO:0000256" key="4">
    <source>
        <dbReference type="ARBA" id="ARBA00022723"/>
    </source>
</evidence>
<dbReference type="Gene3D" id="2.40.40.20">
    <property type="match status" value="1"/>
</dbReference>
<evidence type="ECO:0000256" key="5">
    <source>
        <dbReference type="ARBA" id="ARBA00023002"/>
    </source>
</evidence>
<organism evidence="9 10">
    <name type="scientific">Gordonibacter pamelaeae 7-10-1-b</name>
    <dbReference type="NCBI Taxonomy" id="657308"/>
    <lineage>
        <taxon>Bacteria</taxon>
        <taxon>Bacillati</taxon>
        <taxon>Actinomycetota</taxon>
        <taxon>Coriobacteriia</taxon>
        <taxon>Eggerthellales</taxon>
        <taxon>Eggerthellaceae</taxon>
        <taxon>Gordonibacter</taxon>
    </lineage>
</organism>
<dbReference type="KEGG" id="gpa:GPA_02480"/>
<protein>
    <submittedName>
        <fullName evidence="9">Anaerobic dehydrogenases, typically selenocysteine-containing</fullName>
    </submittedName>
</protein>
<evidence type="ECO:0000256" key="3">
    <source>
        <dbReference type="ARBA" id="ARBA00022505"/>
    </source>
</evidence>
<evidence type="ECO:0000259" key="6">
    <source>
        <dbReference type="Pfam" id="PF00384"/>
    </source>
</evidence>
<dbReference type="HOGENOM" id="CLU_000422_13_3_11"/>
<evidence type="ECO:0000313" key="10">
    <source>
        <dbReference type="Proteomes" id="UP000008805"/>
    </source>
</evidence>
<dbReference type="GO" id="GO:0009055">
    <property type="term" value="F:electron transfer activity"/>
    <property type="evidence" value="ECO:0007669"/>
    <property type="project" value="TreeGrafter"/>
</dbReference>
<keyword evidence="10" id="KW-1185">Reference proteome</keyword>
<reference evidence="9 10" key="2">
    <citation type="submission" date="2010-03" db="EMBL/GenBank/DDBJ databases">
        <authorList>
            <person name="Pajon A."/>
        </authorList>
    </citation>
    <scope>NUCLEOTIDE SEQUENCE [LARGE SCALE GENOMIC DNA]</scope>
    <source>
        <strain evidence="10">7-10-1-b</strain>
    </source>
</reference>
<dbReference type="AlphaFoldDB" id="D6E6K9"/>
<evidence type="ECO:0000256" key="2">
    <source>
        <dbReference type="ARBA" id="ARBA00010312"/>
    </source>
</evidence>
<dbReference type="GO" id="GO:0030288">
    <property type="term" value="C:outer membrane-bounded periplasmic space"/>
    <property type="evidence" value="ECO:0007669"/>
    <property type="project" value="TreeGrafter"/>
</dbReference>
<proteinExistence type="inferred from homology"/>
<dbReference type="EMBL" id="FP929047">
    <property type="protein sequence ID" value="CBL03356.1"/>
    <property type="molecule type" value="Genomic_DNA"/>
</dbReference>
<feature type="domain" description="Molybdopterin oxidoreductase" evidence="6">
    <location>
        <begin position="91"/>
        <end position="304"/>
    </location>
</feature>
<dbReference type="GO" id="GO:0043546">
    <property type="term" value="F:molybdopterin cofactor binding"/>
    <property type="evidence" value="ECO:0007669"/>
    <property type="project" value="InterPro"/>
</dbReference>
<dbReference type="InterPro" id="IPR050612">
    <property type="entry name" value="Prok_Mopterin_Oxidored"/>
</dbReference>
<dbReference type="PATRIC" id="fig|657308.3.peg.2332"/>
<evidence type="ECO:0000259" key="8">
    <source>
        <dbReference type="Pfam" id="PF21423"/>
    </source>
</evidence>
<evidence type="ECO:0000256" key="1">
    <source>
        <dbReference type="ARBA" id="ARBA00001942"/>
    </source>
</evidence>
<dbReference type="Gene3D" id="2.20.25.340">
    <property type="match status" value="1"/>
</dbReference>
<dbReference type="Gene3D" id="3.40.228.10">
    <property type="entry name" value="Dimethylsulfoxide Reductase, domain 2"/>
    <property type="match status" value="1"/>
</dbReference>
<keyword evidence="4" id="KW-0479">Metal-binding</keyword>
<keyword evidence="3" id="KW-0500">Molybdenum</keyword>
<dbReference type="SUPFAM" id="SSF50692">
    <property type="entry name" value="ADC-like"/>
    <property type="match status" value="1"/>
</dbReference>
<dbReference type="InterPro" id="IPR006657">
    <property type="entry name" value="MoPterin_dinucl-bd_dom"/>
</dbReference>
<dbReference type="Pfam" id="PF00384">
    <property type="entry name" value="Molybdopterin"/>
    <property type="match status" value="2"/>
</dbReference>
<dbReference type="InterPro" id="IPR009010">
    <property type="entry name" value="Asp_de-COase-like_dom_sf"/>
</dbReference>
<name>D6E6K9_9ACTN</name>
<dbReference type="Pfam" id="PF21423">
    <property type="entry name" value="AhtL-like_1st"/>
    <property type="match status" value="1"/>
</dbReference>
<dbReference type="GO" id="GO:0016491">
    <property type="term" value="F:oxidoreductase activity"/>
    <property type="evidence" value="ECO:0007669"/>
    <property type="project" value="UniProtKB-KW"/>
</dbReference>
<gene>
    <name evidence="9" type="ORF">GPA_02480</name>
</gene>
<accession>D6E6K9</accession>
<dbReference type="Gene3D" id="3.40.50.740">
    <property type="match status" value="2"/>
</dbReference>
<feature type="domain" description="Molybdopterin oxidoreductase" evidence="6">
    <location>
        <begin position="521"/>
        <end position="587"/>
    </location>
</feature>
<dbReference type="SUPFAM" id="SSF53706">
    <property type="entry name" value="Formate dehydrogenase/DMSO reductase, domains 1-3"/>
    <property type="match status" value="1"/>
</dbReference>
<dbReference type="Proteomes" id="UP000008805">
    <property type="component" value="Chromosome"/>
</dbReference>
<evidence type="ECO:0000313" key="9">
    <source>
        <dbReference type="EMBL" id="CBL03356.1"/>
    </source>
</evidence>
<dbReference type="GO" id="GO:0009061">
    <property type="term" value="P:anaerobic respiration"/>
    <property type="evidence" value="ECO:0007669"/>
    <property type="project" value="TreeGrafter"/>
</dbReference>
<dbReference type="PANTHER" id="PTHR43742">
    <property type="entry name" value="TRIMETHYLAMINE-N-OXIDE REDUCTASE"/>
    <property type="match status" value="1"/>
</dbReference>
<dbReference type="InterPro" id="IPR049032">
    <property type="entry name" value="AhtL-like_N"/>
</dbReference>
<dbReference type="Pfam" id="PF01568">
    <property type="entry name" value="Molydop_binding"/>
    <property type="match status" value="1"/>
</dbReference>